<organism evidence="3 4">
    <name type="scientific">Flavobacterium faecale</name>
    <dbReference type="NCBI Taxonomy" id="1355330"/>
    <lineage>
        <taxon>Bacteria</taxon>
        <taxon>Pseudomonadati</taxon>
        <taxon>Bacteroidota</taxon>
        <taxon>Flavobacteriia</taxon>
        <taxon>Flavobacteriales</taxon>
        <taxon>Flavobacteriaceae</taxon>
        <taxon>Flavobacterium</taxon>
    </lineage>
</organism>
<dbReference type="SUPFAM" id="SSF101874">
    <property type="entry name" value="YceI-like"/>
    <property type="match status" value="1"/>
</dbReference>
<protein>
    <recommendedName>
        <fullName evidence="2">Lipid/polyisoprenoid-binding YceI-like domain-containing protein</fullName>
    </recommendedName>
</protein>
<evidence type="ECO:0000313" key="3">
    <source>
        <dbReference type="EMBL" id="AWG23094.1"/>
    </source>
</evidence>
<evidence type="ECO:0000259" key="2">
    <source>
        <dbReference type="SMART" id="SM00867"/>
    </source>
</evidence>
<name>A0A2S1LH64_9FLAO</name>
<feature type="chain" id="PRO_5015416008" description="Lipid/polyisoprenoid-binding YceI-like domain-containing protein" evidence="1">
    <location>
        <begin position="19"/>
        <end position="196"/>
    </location>
</feature>
<feature type="signal peptide" evidence="1">
    <location>
        <begin position="1"/>
        <end position="18"/>
    </location>
</feature>
<dbReference type="KEGG" id="ffa:FFWV33_16955"/>
<proteinExistence type="predicted"/>
<dbReference type="Gene3D" id="2.40.128.110">
    <property type="entry name" value="Lipid/polyisoprenoid-binding, YceI-like"/>
    <property type="match status" value="1"/>
</dbReference>
<keyword evidence="4" id="KW-1185">Reference proteome</keyword>
<reference evidence="3 4" key="1">
    <citation type="submission" date="2017-04" db="EMBL/GenBank/DDBJ databases">
        <title>Compelte genome sequence of WV33.</title>
        <authorList>
            <person name="Lee P.C."/>
        </authorList>
    </citation>
    <scope>NUCLEOTIDE SEQUENCE [LARGE SCALE GENOMIC DNA]</scope>
    <source>
        <strain evidence="3 4">WV33</strain>
    </source>
</reference>
<keyword evidence="1" id="KW-0732">Signal</keyword>
<dbReference type="RefSeq" id="WP_108741998.1">
    <property type="nucleotide sequence ID" value="NZ_CP020918.1"/>
</dbReference>
<dbReference type="EMBL" id="CP020918">
    <property type="protein sequence ID" value="AWG23094.1"/>
    <property type="molecule type" value="Genomic_DNA"/>
</dbReference>
<dbReference type="SMART" id="SM00867">
    <property type="entry name" value="YceI"/>
    <property type="match status" value="1"/>
</dbReference>
<accession>A0A2S1LH64</accession>
<dbReference type="OrthoDB" id="116832at2"/>
<dbReference type="InterPro" id="IPR036761">
    <property type="entry name" value="TTHA0802/YceI-like_sf"/>
</dbReference>
<dbReference type="InterPro" id="IPR007372">
    <property type="entry name" value="Lipid/polyisoprenoid-bd_YceI"/>
</dbReference>
<dbReference type="Pfam" id="PF04264">
    <property type="entry name" value="YceI"/>
    <property type="match status" value="1"/>
</dbReference>
<feature type="domain" description="Lipid/polyisoprenoid-binding YceI-like" evidence="2">
    <location>
        <begin position="21"/>
        <end position="179"/>
    </location>
</feature>
<dbReference type="Proteomes" id="UP000244527">
    <property type="component" value="Chromosome"/>
</dbReference>
<evidence type="ECO:0000256" key="1">
    <source>
        <dbReference type="SAM" id="SignalP"/>
    </source>
</evidence>
<sequence length="196" mass="22117">MKTNLLLLTLLLSQICFSQKTLTVSNATAQFEASVPIFEPVAAKNEQVAVALNTKRGYISFSIPMTKFRFASSLMEQHFNDHYLETDRYPNANFKGIIENFDLNAITDYPTNYLIKGKLKIHGQSKNITATIRLQRTMIGFVLTSNFSVLTDDYRVEIPFLIRNKISKTVNISIEVPFQTEATNLGAITVQTKPTN</sequence>
<evidence type="ECO:0000313" key="4">
    <source>
        <dbReference type="Proteomes" id="UP000244527"/>
    </source>
</evidence>
<dbReference type="AlphaFoldDB" id="A0A2S1LH64"/>
<gene>
    <name evidence="3" type="ORF">FFWV33_16955</name>
</gene>